<dbReference type="Pfam" id="PF03795">
    <property type="entry name" value="YCII"/>
    <property type="match status" value="1"/>
</dbReference>
<dbReference type="Proteomes" id="UP000190166">
    <property type="component" value="Unassembled WGS sequence"/>
</dbReference>
<evidence type="ECO:0000259" key="2">
    <source>
        <dbReference type="Pfam" id="PF03795"/>
    </source>
</evidence>
<proteinExistence type="inferred from homology"/>
<dbReference type="Gene3D" id="3.30.70.1060">
    <property type="entry name" value="Dimeric alpha+beta barrel"/>
    <property type="match status" value="1"/>
</dbReference>
<keyword evidence="4" id="KW-1185">Reference proteome</keyword>
<comment type="similarity">
    <text evidence="1">Belongs to the YciI family.</text>
</comment>
<accession>A0A1T5NY80</accession>
<dbReference type="InterPro" id="IPR011008">
    <property type="entry name" value="Dimeric_a/b-barrel"/>
</dbReference>
<name>A0A1T5NY80_9BACT</name>
<dbReference type="InterPro" id="IPR005545">
    <property type="entry name" value="YCII"/>
</dbReference>
<feature type="domain" description="YCII-related" evidence="2">
    <location>
        <begin position="67"/>
        <end position="137"/>
    </location>
</feature>
<dbReference type="EMBL" id="FUZZ01000002">
    <property type="protein sequence ID" value="SKD05420.1"/>
    <property type="molecule type" value="Genomic_DNA"/>
</dbReference>
<evidence type="ECO:0000313" key="4">
    <source>
        <dbReference type="Proteomes" id="UP000190166"/>
    </source>
</evidence>
<dbReference type="STRING" id="393003.SAMN05660461_3096"/>
<reference evidence="3 4" key="1">
    <citation type="submission" date="2017-02" db="EMBL/GenBank/DDBJ databases">
        <authorList>
            <person name="Peterson S.W."/>
        </authorList>
    </citation>
    <scope>NUCLEOTIDE SEQUENCE [LARGE SCALE GENOMIC DNA]</scope>
    <source>
        <strain evidence="3 4">DSM 18108</strain>
    </source>
</reference>
<gene>
    <name evidence="3" type="ORF">SAMN05660461_3096</name>
</gene>
<dbReference type="SUPFAM" id="SSF54909">
    <property type="entry name" value="Dimeric alpha+beta barrel"/>
    <property type="match status" value="1"/>
</dbReference>
<evidence type="ECO:0000313" key="3">
    <source>
        <dbReference type="EMBL" id="SKD05420.1"/>
    </source>
</evidence>
<protein>
    <submittedName>
        <fullName evidence="3">YCII-related domain-containing protein</fullName>
    </submittedName>
</protein>
<sequence length="146" mass="16102">MASKVIPALLLLGFLVIVMLSFHPTPLQSVALNKVLPPKVKSGAAPELKRYWMVLLKKGPIRNQDTALAAKIQQAHMDNINKMATAGKLLVAGPFENDEELRGILIMDCKDSLEVVSLVNKDAAVIAGRLVFEVKPWWTVKNCIFK</sequence>
<organism evidence="3 4">
    <name type="scientific">Chitinophaga ginsengisegetis</name>
    <dbReference type="NCBI Taxonomy" id="393003"/>
    <lineage>
        <taxon>Bacteria</taxon>
        <taxon>Pseudomonadati</taxon>
        <taxon>Bacteroidota</taxon>
        <taxon>Chitinophagia</taxon>
        <taxon>Chitinophagales</taxon>
        <taxon>Chitinophagaceae</taxon>
        <taxon>Chitinophaga</taxon>
    </lineage>
</organism>
<evidence type="ECO:0000256" key="1">
    <source>
        <dbReference type="ARBA" id="ARBA00007689"/>
    </source>
</evidence>
<dbReference type="AlphaFoldDB" id="A0A1T5NY80"/>